<feature type="domain" description="HTH merR-type" evidence="3">
    <location>
        <begin position="1"/>
        <end position="71"/>
    </location>
</feature>
<dbReference type="Gene3D" id="1.10.1660.10">
    <property type="match status" value="1"/>
</dbReference>
<dbReference type="RefSeq" id="WP_188541174.1">
    <property type="nucleotide sequence ID" value="NZ_BMFT01000002.1"/>
</dbReference>
<dbReference type="InterPro" id="IPR000551">
    <property type="entry name" value="MerR-type_HTH_dom"/>
</dbReference>
<dbReference type="PANTHER" id="PTHR30204:SF97">
    <property type="entry name" value="MERR FAMILY REGULATORY PROTEIN"/>
    <property type="match status" value="1"/>
</dbReference>
<keyword evidence="1" id="KW-0238">DNA-binding</keyword>
<dbReference type="Pfam" id="PF13411">
    <property type="entry name" value="MerR_1"/>
    <property type="match status" value="1"/>
</dbReference>
<keyword evidence="2" id="KW-0175">Coiled coil</keyword>
<dbReference type="InterPro" id="IPR009061">
    <property type="entry name" value="DNA-bd_dom_put_sf"/>
</dbReference>
<sequence>MFRIGDFSKLSRISIRMLRHYNELGLLIPDHVDDSTGYRYYRAEQLTVAHRIQVLKGLGFGIPAIGQILTEYDDAESLRKHLVIQHAQMQEEEEALQRKLALLQNTIQRLGEDCGMMNYEVILKEIPERYVASLRDVIPAYDQEGQLWTRMEQEAGDTLQVANPCYSLAVFHDEGFKESDVDVEIQLSVVGNYKDTEYVKFKKVAPITVASSMLKGSYALLREVNISVANWITDNQYEFDGPMFTIYHVSPAMDPNPDHWVTEVCFPVKK</sequence>
<dbReference type="InterPro" id="IPR011256">
    <property type="entry name" value="Reg_factor_effector_dom_sf"/>
</dbReference>
<evidence type="ECO:0000313" key="5">
    <source>
        <dbReference type="Proteomes" id="UP000659344"/>
    </source>
</evidence>
<evidence type="ECO:0000256" key="2">
    <source>
        <dbReference type="SAM" id="Coils"/>
    </source>
</evidence>
<accession>A0ABQ1YPB9</accession>
<dbReference type="Pfam" id="PF06445">
    <property type="entry name" value="GyrI-like"/>
    <property type="match status" value="1"/>
</dbReference>
<proteinExistence type="predicted"/>
<dbReference type="InterPro" id="IPR047057">
    <property type="entry name" value="MerR_fam"/>
</dbReference>
<keyword evidence="5" id="KW-1185">Reference proteome</keyword>
<dbReference type="PROSITE" id="PS50937">
    <property type="entry name" value="HTH_MERR_2"/>
    <property type="match status" value="1"/>
</dbReference>
<dbReference type="CDD" id="cd01107">
    <property type="entry name" value="HTH_BmrR"/>
    <property type="match status" value="1"/>
</dbReference>
<dbReference type="InterPro" id="IPR010499">
    <property type="entry name" value="AraC_E-bd"/>
</dbReference>
<dbReference type="SUPFAM" id="SSF55136">
    <property type="entry name" value="Probable bacterial effector-binding domain"/>
    <property type="match status" value="1"/>
</dbReference>
<dbReference type="SUPFAM" id="SSF46955">
    <property type="entry name" value="Putative DNA-binding domain"/>
    <property type="match status" value="1"/>
</dbReference>
<name>A0ABQ1YPB9_9BACL</name>
<dbReference type="Gene3D" id="3.20.80.10">
    <property type="entry name" value="Regulatory factor, effector binding domain"/>
    <property type="match status" value="1"/>
</dbReference>
<dbReference type="PANTHER" id="PTHR30204">
    <property type="entry name" value="REDOX-CYCLING DRUG-SENSING TRANSCRIPTIONAL ACTIVATOR SOXR"/>
    <property type="match status" value="1"/>
</dbReference>
<evidence type="ECO:0000256" key="1">
    <source>
        <dbReference type="ARBA" id="ARBA00023125"/>
    </source>
</evidence>
<feature type="coiled-coil region" evidence="2">
    <location>
        <begin position="79"/>
        <end position="113"/>
    </location>
</feature>
<comment type="caution">
    <text evidence="4">The sequence shown here is derived from an EMBL/GenBank/DDBJ whole genome shotgun (WGS) entry which is preliminary data.</text>
</comment>
<evidence type="ECO:0000313" key="4">
    <source>
        <dbReference type="EMBL" id="GGH31543.1"/>
    </source>
</evidence>
<dbReference type="SMART" id="SM00422">
    <property type="entry name" value="HTH_MERR"/>
    <property type="match status" value="1"/>
</dbReference>
<gene>
    <name evidence="4" type="ORF">GCM10008013_35330</name>
</gene>
<evidence type="ECO:0000259" key="3">
    <source>
        <dbReference type="PROSITE" id="PS50937"/>
    </source>
</evidence>
<protein>
    <submittedName>
        <fullName evidence="4">MerR family transcriptional regulator</fullName>
    </submittedName>
</protein>
<reference evidence="5" key="1">
    <citation type="journal article" date="2019" name="Int. J. Syst. Evol. Microbiol.">
        <title>The Global Catalogue of Microorganisms (GCM) 10K type strain sequencing project: providing services to taxonomists for standard genome sequencing and annotation.</title>
        <authorList>
            <consortium name="The Broad Institute Genomics Platform"/>
            <consortium name="The Broad Institute Genome Sequencing Center for Infectious Disease"/>
            <person name="Wu L."/>
            <person name="Ma J."/>
        </authorList>
    </citation>
    <scope>NUCLEOTIDE SEQUENCE [LARGE SCALE GENOMIC DNA]</scope>
    <source>
        <strain evidence="5">CGMCC 1.12769</strain>
    </source>
</reference>
<dbReference type="SMART" id="SM00871">
    <property type="entry name" value="AraC_E_bind"/>
    <property type="match status" value="1"/>
</dbReference>
<organism evidence="4 5">
    <name type="scientific">Paenibacillus segetis</name>
    <dbReference type="NCBI Taxonomy" id="1325360"/>
    <lineage>
        <taxon>Bacteria</taxon>
        <taxon>Bacillati</taxon>
        <taxon>Bacillota</taxon>
        <taxon>Bacilli</taxon>
        <taxon>Bacillales</taxon>
        <taxon>Paenibacillaceae</taxon>
        <taxon>Paenibacillus</taxon>
    </lineage>
</organism>
<dbReference type="InterPro" id="IPR029442">
    <property type="entry name" value="GyrI-like"/>
</dbReference>
<dbReference type="EMBL" id="BMFT01000002">
    <property type="protein sequence ID" value="GGH31543.1"/>
    <property type="molecule type" value="Genomic_DNA"/>
</dbReference>
<dbReference type="Proteomes" id="UP000659344">
    <property type="component" value="Unassembled WGS sequence"/>
</dbReference>